<protein>
    <submittedName>
        <fullName evidence="3">Uncharacterized protein</fullName>
    </submittedName>
</protein>
<gene>
    <name evidence="3" type="ORF">METZ01_LOCUS363720</name>
</gene>
<dbReference type="NCBIfam" id="NF005559">
    <property type="entry name" value="PRK07231.1"/>
    <property type="match status" value="1"/>
</dbReference>
<sequence length="240" mass="25099">MKLRDRTAIVTGGGRGIGEAICRAFAAEGARVAVVDLVESNAENVAGSIPGAIAIRADIANQDDITHVVETTNERFGAIDILVNNAGIALFRSVEDCSVEEWDTVLDIQLKGPFLLSKAAMPYMKERKRGVIINMASIAGKTGGIVAGAPYSVSKAGIECLTKCLARELADYGVRANAIAPGIIDTQLTANHPQSFVDAIPLGTKGQPEDVAAAALFLASDDARHITGELLDVNGGLLMD</sequence>
<dbReference type="AlphaFoldDB" id="A0A382SLZ6"/>
<name>A0A382SLZ6_9ZZZZ</name>
<accession>A0A382SLZ6</accession>
<evidence type="ECO:0000256" key="1">
    <source>
        <dbReference type="ARBA" id="ARBA00006484"/>
    </source>
</evidence>
<dbReference type="InterPro" id="IPR002347">
    <property type="entry name" value="SDR_fam"/>
</dbReference>
<dbReference type="PANTHER" id="PTHR42760:SF133">
    <property type="entry name" value="3-OXOACYL-[ACYL-CARRIER-PROTEIN] REDUCTASE"/>
    <property type="match status" value="1"/>
</dbReference>
<dbReference type="Gene3D" id="3.40.50.720">
    <property type="entry name" value="NAD(P)-binding Rossmann-like Domain"/>
    <property type="match status" value="1"/>
</dbReference>
<organism evidence="3">
    <name type="scientific">marine metagenome</name>
    <dbReference type="NCBI Taxonomy" id="408172"/>
    <lineage>
        <taxon>unclassified sequences</taxon>
        <taxon>metagenomes</taxon>
        <taxon>ecological metagenomes</taxon>
    </lineage>
</organism>
<evidence type="ECO:0000256" key="2">
    <source>
        <dbReference type="ARBA" id="ARBA00023002"/>
    </source>
</evidence>
<keyword evidence="2" id="KW-0560">Oxidoreductase</keyword>
<dbReference type="FunFam" id="3.40.50.720:FF:000084">
    <property type="entry name" value="Short-chain dehydrogenase reductase"/>
    <property type="match status" value="1"/>
</dbReference>
<comment type="similarity">
    <text evidence="1">Belongs to the short-chain dehydrogenases/reductases (SDR) family.</text>
</comment>
<dbReference type="PRINTS" id="PR00080">
    <property type="entry name" value="SDRFAMILY"/>
</dbReference>
<dbReference type="InterPro" id="IPR036291">
    <property type="entry name" value="NAD(P)-bd_dom_sf"/>
</dbReference>
<reference evidence="3" key="1">
    <citation type="submission" date="2018-05" db="EMBL/GenBank/DDBJ databases">
        <authorList>
            <person name="Lanie J.A."/>
            <person name="Ng W.-L."/>
            <person name="Kazmierczak K.M."/>
            <person name="Andrzejewski T.M."/>
            <person name="Davidsen T.M."/>
            <person name="Wayne K.J."/>
            <person name="Tettelin H."/>
            <person name="Glass J.I."/>
            <person name="Rusch D."/>
            <person name="Podicherti R."/>
            <person name="Tsui H.-C.T."/>
            <person name="Winkler M.E."/>
        </authorList>
    </citation>
    <scope>NUCLEOTIDE SEQUENCE</scope>
</reference>
<dbReference type="PROSITE" id="PS00061">
    <property type="entry name" value="ADH_SHORT"/>
    <property type="match status" value="1"/>
</dbReference>
<proteinExistence type="inferred from homology"/>
<dbReference type="InterPro" id="IPR020904">
    <property type="entry name" value="Sc_DH/Rdtase_CS"/>
</dbReference>
<evidence type="ECO:0000313" key="3">
    <source>
        <dbReference type="EMBL" id="SVD10866.1"/>
    </source>
</evidence>
<dbReference type="GO" id="GO:0016616">
    <property type="term" value="F:oxidoreductase activity, acting on the CH-OH group of donors, NAD or NADP as acceptor"/>
    <property type="evidence" value="ECO:0007669"/>
    <property type="project" value="TreeGrafter"/>
</dbReference>
<dbReference type="Pfam" id="PF13561">
    <property type="entry name" value="adh_short_C2"/>
    <property type="match status" value="1"/>
</dbReference>
<dbReference type="SUPFAM" id="SSF51735">
    <property type="entry name" value="NAD(P)-binding Rossmann-fold domains"/>
    <property type="match status" value="1"/>
</dbReference>
<dbReference type="EMBL" id="UINC01130050">
    <property type="protein sequence ID" value="SVD10866.1"/>
    <property type="molecule type" value="Genomic_DNA"/>
</dbReference>
<dbReference type="PANTHER" id="PTHR42760">
    <property type="entry name" value="SHORT-CHAIN DEHYDROGENASES/REDUCTASES FAMILY MEMBER"/>
    <property type="match status" value="1"/>
</dbReference>
<dbReference type="NCBIfam" id="NF009466">
    <property type="entry name" value="PRK12826.1-2"/>
    <property type="match status" value="1"/>
</dbReference>
<dbReference type="PRINTS" id="PR00081">
    <property type="entry name" value="GDHRDH"/>
</dbReference>